<keyword evidence="2" id="KW-1185">Reference proteome</keyword>
<sequence>MKDNDYQADDNGNNQDVEEMLLELVKENATDDRDGDTDVDDMFMQLLDEMANNDHDGDLWMGVDCELEEATEWQLRISFPSSLFT</sequence>
<reference evidence="1" key="1">
    <citation type="submission" date="2016-04" db="EMBL/GenBank/DDBJ databases">
        <authorList>
            <person name="Nguyen H.D."/>
            <person name="Samba Siva P."/>
            <person name="Cullis J."/>
            <person name="Levesque C.A."/>
            <person name="Hambleton S."/>
        </authorList>
    </citation>
    <scope>NUCLEOTIDE SEQUENCE</scope>
    <source>
        <strain evidence="1">DAOMC 236422</strain>
    </source>
</reference>
<evidence type="ECO:0000313" key="2">
    <source>
        <dbReference type="Proteomes" id="UP000078113"/>
    </source>
</evidence>
<organism evidence="1 2">
    <name type="scientific">Tilletia walkeri</name>
    <dbReference type="NCBI Taxonomy" id="117179"/>
    <lineage>
        <taxon>Eukaryota</taxon>
        <taxon>Fungi</taxon>
        <taxon>Dikarya</taxon>
        <taxon>Basidiomycota</taxon>
        <taxon>Ustilaginomycotina</taxon>
        <taxon>Exobasidiomycetes</taxon>
        <taxon>Tilletiales</taxon>
        <taxon>Tilletiaceae</taxon>
        <taxon>Tilletia</taxon>
    </lineage>
</organism>
<dbReference type="Proteomes" id="UP000078113">
    <property type="component" value="Unassembled WGS sequence"/>
</dbReference>
<protein>
    <submittedName>
        <fullName evidence="1">Uncharacterized protein</fullName>
    </submittedName>
</protein>
<evidence type="ECO:0000313" key="1">
    <source>
        <dbReference type="EMBL" id="KAE8265527.1"/>
    </source>
</evidence>
<accession>A0A8X7N3U9</accession>
<gene>
    <name evidence="1" type="ORF">A4X09_0g6616</name>
</gene>
<dbReference type="EMBL" id="LWDG02000445">
    <property type="protein sequence ID" value="KAE8265527.1"/>
    <property type="molecule type" value="Genomic_DNA"/>
</dbReference>
<proteinExistence type="predicted"/>
<comment type="caution">
    <text evidence="1">The sequence shown here is derived from an EMBL/GenBank/DDBJ whole genome shotgun (WGS) entry which is preliminary data.</text>
</comment>
<name>A0A8X7N3U9_9BASI</name>
<reference evidence="1" key="2">
    <citation type="journal article" date="2019" name="IMA Fungus">
        <title>Genome sequencing and comparison of five Tilletia species to identify candidate genes for the detection of regulated species infecting wheat.</title>
        <authorList>
            <person name="Nguyen H.D.T."/>
            <person name="Sultana T."/>
            <person name="Kesanakurti P."/>
            <person name="Hambleton S."/>
        </authorList>
    </citation>
    <scope>NUCLEOTIDE SEQUENCE</scope>
    <source>
        <strain evidence="1">DAOMC 236422</strain>
    </source>
</reference>
<dbReference type="AlphaFoldDB" id="A0A8X7N3U9"/>